<proteinExistence type="predicted"/>
<keyword evidence="1" id="KW-0812">Transmembrane</keyword>
<sequence length="311" mass="34449">MISSGCEFSPSLALPPNLTKKRNSAGPRLVGLIFNWGLLGVLTTQLYVYYLNFPKDRKSIKIIVYALYILDWTQTCLATYDAFQWYVWGWGDVEMLYGLYTSFLNVPICSSIIGAAVQIFFAWRIHTFSRSRTAAALIVVLALLQLGGGTAVAWFLHNYPDERTRAPGLKQAVGIRLGGSAVVDIVIAGSMTYYLLRSKEQAIGHMNNVVTRLVRLTVETGTLTAVAATIDLIFFLTVHNGLHQVSGVILGKLYTNTLLVIFNNRMIMANKSLYQPEVLSNLGFDIEGRHTTISTDVQLSSRVPPSFSVTK</sequence>
<evidence type="ECO:0000259" key="2">
    <source>
        <dbReference type="Pfam" id="PF20152"/>
    </source>
</evidence>
<dbReference type="PANTHER" id="PTHR40465:SF1">
    <property type="entry name" value="DUF6534 DOMAIN-CONTAINING PROTEIN"/>
    <property type="match status" value="1"/>
</dbReference>
<comment type="caution">
    <text evidence="3">The sequence shown here is derived from an EMBL/GenBank/DDBJ whole genome shotgun (WGS) entry which is preliminary data.</text>
</comment>
<organism evidence="3 4">
    <name type="scientific">Collybia nuda</name>
    <dbReference type="NCBI Taxonomy" id="64659"/>
    <lineage>
        <taxon>Eukaryota</taxon>
        <taxon>Fungi</taxon>
        <taxon>Dikarya</taxon>
        <taxon>Basidiomycota</taxon>
        <taxon>Agaricomycotina</taxon>
        <taxon>Agaricomycetes</taxon>
        <taxon>Agaricomycetidae</taxon>
        <taxon>Agaricales</taxon>
        <taxon>Tricholomatineae</taxon>
        <taxon>Clitocybaceae</taxon>
        <taxon>Collybia</taxon>
    </lineage>
</organism>
<keyword evidence="4" id="KW-1185">Reference proteome</keyword>
<keyword evidence="1" id="KW-0472">Membrane</keyword>
<reference evidence="3" key="1">
    <citation type="submission" date="2020-11" db="EMBL/GenBank/DDBJ databases">
        <authorList>
            <consortium name="DOE Joint Genome Institute"/>
            <person name="Ahrendt S."/>
            <person name="Riley R."/>
            <person name="Andreopoulos W."/>
            <person name="Labutti K."/>
            <person name="Pangilinan J."/>
            <person name="Ruiz-Duenas F.J."/>
            <person name="Barrasa J.M."/>
            <person name="Sanchez-Garcia M."/>
            <person name="Camarero S."/>
            <person name="Miyauchi S."/>
            <person name="Serrano A."/>
            <person name="Linde D."/>
            <person name="Babiker R."/>
            <person name="Drula E."/>
            <person name="Ayuso-Fernandez I."/>
            <person name="Pacheco R."/>
            <person name="Padilla G."/>
            <person name="Ferreira P."/>
            <person name="Barriuso J."/>
            <person name="Kellner H."/>
            <person name="Castanera R."/>
            <person name="Alfaro M."/>
            <person name="Ramirez L."/>
            <person name="Pisabarro A.G."/>
            <person name="Kuo A."/>
            <person name="Tritt A."/>
            <person name="Lipzen A."/>
            <person name="He G."/>
            <person name="Yan M."/>
            <person name="Ng V."/>
            <person name="Cullen D."/>
            <person name="Martin F."/>
            <person name="Rosso M.-N."/>
            <person name="Henrissat B."/>
            <person name="Hibbett D."/>
            <person name="Martinez A.T."/>
            <person name="Grigoriev I.V."/>
        </authorList>
    </citation>
    <scope>NUCLEOTIDE SEQUENCE</scope>
    <source>
        <strain evidence="3">CBS 247.69</strain>
    </source>
</reference>
<dbReference type="AlphaFoldDB" id="A0A9P5XST6"/>
<feature type="transmembrane region" description="Helical" evidence="1">
    <location>
        <begin position="135"/>
        <end position="157"/>
    </location>
</feature>
<feature type="transmembrane region" description="Helical" evidence="1">
    <location>
        <begin position="62"/>
        <end position="83"/>
    </location>
</feature>
<evidence type="ECO:0000313" key="4">
    <source>
        <dbReference type="Proteomes" id="UP000807353"/>
    </source>
</evidence>
<dbReference type="PANTHER" id="PTHR40465">
    <property type="entry name" value="CHROMOSOME 1, WHOLE GENOME SHOTGUN SEQUENCE"/>
    <property type="match status" value="1"/>
</dbReference>
<feature type="transmembrane region" description="Helical" evidence="1">
    <location>
        <begin position="242"/>
        <end position="262"/>
    </location>
</feature>
<dbReference type="Proteomes" id="UP000807353">
    <property type="component" value="Unassembled WGS sequence"/>
</dbReference>
<dbReference type="InterPro" id="IPR045339">
    <property type="entry name" value="DUF6534"/>
</dbReference>
<accession>A0A9P5XST6</accession>
<dbReference type="EMBL" id="MU150434">
    <property type="protein sequence ID" value="KAF9456349.1"/>
    <property type="molecule type" value="Genomic_DNA"/>
</dbReference>
<feature type="transmembrane region" description="Helical" evidence="1">
    <location>
        <begin position="216"/>
        <end position="236"/>
    </location>
</feature>
<keyword evidence="1" id="KW-1133">Transmembrane helix</keyword>
<feature type="domain" description="DUF6534" evidence="2">
    <location>
        <begin position="180"/>
        <end position="265"/>
    </location>
</feature>
<gene>
    <name evidence="3" type="ORF">BDZ94DRAFT_1315247</name>
</gene>
<feature type="transmembrane region" description="Helical" evidence="1">
    <location>
        <begin position="29"/>
        <end position="50"/>
    </location>
</feature>
<feature type="transmembrane region" description="Helical" evidence="1">
    <location>
        <begin position="103"/>
        <end position="123"/>
    </location>
</feature>
<protein>
    <recommendedName>
        <fullName evidence="2">DUF6534 domain-containing protein</fullName>
    </recommendedName>
</protein>
<evidence type="ECO:0000256" key="1">
    <source>
        <dbReference type="SAM" id="Phobius"/>
    </source>
</evidence>
<name>A0A9P5XST6_9AGAR</name>
<evidence type="ECO:0000313" key="3">
    <source>
        <dbReference type="EMBL" id="KAF9456349.1"/>
    </source>
</evidence>
<dbReference type="OrthoDB" id="2953893at2759"/>
<feature type="transmembrane region" description="Helical" evidence="1">
    <location>
        <begin position="177"/>
        <end position="196"/>
    </location>
</feature>
<dbReference type="Pfam" id="PF20152">
    <property type="entry name" value="DUF6534"/>
    <property type="match status" value="1"/>
</dbReference>